<dbReference type="SUPFAM" id="SSF51445">
    <property type="entry name" value="(Trans)glycosidases"/>
    <property type="match status" value="1"/>
</dbReference>
<organism evidence="2 3">
    <name type="scientific">Oldenlandia corymbosa var. corymbosa</name>
    <dbReference type="NCBI Taxonomy" id="529605"/>
    <lineage>
        <taxon>Eukaryota</taxon>
        <taxon>Viridiplantae</taxon>
        <taxon>Streptophyta</taxon>
        <taxon>Embryophyta</taxon>
        <taxon>Tracheophyta</taxon>
        <taxon>Spermatophyta</taxon>
        <taxon>Magnoliopsida</taxon>
        <taxon>eudicotyledons</taxon>
        <taxon>Gunneridae</taxon>
        <taxon>Pentapetalae</taxon>
        <taxon>asterids</taxon>
        <taxon>lamiids</taxon>
        <taxon>Gentianales</taxon>
        <taxon>Rubiaceae</taxon>
        <taxon>Rubioideae</taxon>
        <taxon>Spermacoceae</taxon>
        <taxon>Hedyotis-Oldenlandia complex</taxon>
        <taxon>Oldenlandia</taxon>
    </lineage>
</organism>
<dbReference type="AlphaFoldDB" id="A0AAV1CW20"/>
<dbReference type="Gene3D" id="2.60.120.260">
    <property type="entry name" value="Galactose-binding domain-like"/>
    <property type="match status" value="1"/>
</dbReference>
<dbReference type="GO" id="GO:0005975">
    <property type="term" value="P:carbohydrate metabolic process"/>
    <property type="evidence" value="ECO:0007669"/>
    <property type="project" value="InterPro"/>
</dbReference>
<dbReference type="InterPro" id="IPR017853">
    <property type="entry name" value="GH"/>
</dbReference>
<feature type="chain" id="PRO_5043909010" evidence="1">
    <location>
        <begin position="25"/>
        <end position="246"/>
    </location>
</feature>
<feature type="signal peptide" evidence="1">
    <location>
        <begin position="1"/>
        <end position="24"/>
    </location>
</feature>
<dbReference type="PANTHER" id="PTHR31490:SF3">
    <property type="entry name" value="GLYCOSYL HYDROLASE FAMILY 10 PROTEIN"/>
    <property type="match status" value="1"/>
</dbReference>
<dbReference type="Gene3D" id="3.20.20.80">
    <property type="entry name" value="Glycosidases"/>
    <property type="match status" value="1"/>
</dbReference>
<dbReference type="EMBL" id="OX459120">
    <property type="protein sequence ID" value="CAI9099652.1"/>
    <property type="molecule type" value="Genomic_DNA"/>
</dbReference>
<gene>
    <name evidence="2" type="ORF">OLC1_LOCUS9625</name>
</gene>
<keyword evidence="1" id="KW-0732">Signal</keyword>
<evidence type="ECO:0000313" key="3">
    <source>
        <dbReference type="Proteomes" id="UP001161247"/>
    </source>
</evidence>
<keyword evidence="3" id="KW-1185">Reference proteome</keyword>
<protein>
    <submittedName>
        <fullName evidence="2">OLC1v1036506C1</fullName>
    </submittedName>
</protein>
<evidence type="ECO:0000256" key="1">
    <source>
        <dbReference type="SAM" id="SignalP"/>
    </source>
</evidence>
<dbReference type="PANTHER" id="PTHR31490">
    <property type="entry name" value="GLYCOSYL HYDROLASE"/>
    <property type="match status" value="1"/>
</dbReference>
<evidence type="ECO:0000313" key="2">
    <source>
        <dbReference type="EMBL" id="CAI9099652.1"/>
    </source>
</evidence>
<name>A0AAV1CW20_OLDCO</name>
<dbReference type="InterPro" id="IPR044846">
    <property type="entry name" value="GH10"/>
</dbReference>
<dbReference type="Proteomes" id="UP001161247">
    <property type="component" value="Chromosome 3"/>
</dbReference>
<accession>A0AAV1CW20</accession>
<sequence length="246" mass="27942">MTKYFSPLCILMIIWCIWAPISTASYDGTTYSSFASTECKRHPEEPLYDGGLLMDKETQYTWVNGSNLVLSPSFALQNLTKDTYYCFSAWVKTNDTSLTLIRASLTTEIETLNCTGTVLAQKGCWSFLKGGFMLNYTSNSPLLYFQNPQGKNINVQIANPALEPFSKEQWRLDQEYKINKGRKREVIIHVSNKNGLKLKGADVTVRQKSRDFPFGSAISASIIGNLPYQKWFTERFNAAVFENELK</sequence>
<reference evidence="2" key="1">
    <citation type="submission" date="2023-03" db="EMBL/GenBank/DDBJ databases">
        <authorList>
            <person name="Julca I."/>
        </authorList>
    </citation>
    <scope>NUCLEOTIDE SEQUENCE</scope>
</reference>
<dbReference type="GO" id="GO:0004553">
    <property type="term" value="F:hydrolase activity, hydrolyzing O-glycosyl compounds"/>
    <property type="evidence" value="ECO:0007669"/>
    <property type="project" value="InterPro"/>
</dbReference>
<proteinExistence type="predicted"/>